<dbReference type="PANTHER" id="PTHR14859">
    <property type="entry name" value="CALCOFLUOR WHITE HYPERSENSITIVE PROTEIN PRECURSOR"/>
    <property type="match status" value="1"/>
</dbReference>
<dbReference type="KEGG" id="rpon:G3256_14715"/>
<gene>
    <name evidence="2" type="ORF">G3256_14715</name>
</gene>
<accession>A0A858SWG1</accession>
<keyword evidence="2" id="KW-0378">Hydrolase</keyword>
<dbReference type="PANTHER" id="PTHR14859:SF1">
    <property type="entry name" value="PGAP2-INTERACTING PROTEIN"/>
    <property type="match status" value="1"/>
</dbReference>
<dbReference type="SUPFAM" id="SSF56219">
    <property type="entry name" value="DNase I-like"/>
    <property type="match status" value="1"/>
</dbReference>
<organism evidence="2 3">
    <name type="scientific">Roseobacter ponti</name>
    <dbReference type="NCBI Taxonomy" id="1891787"/>
    <lineage>
        <taxon>Bacteria</taxon>
        <taxon>Pseudomonadati</taxon>
        <taxon>Pseudomonadota</taxon>
        <taxon>Alphaproteobacteria</taxon>
        <taxon>Rhodobacterales</taxon>
        <taxon>Roseobacteraceae</taxon>
        <taxon>Roseobacter</taxon>
    </lineage>
</organism>
<keyword evidence="2" id="KW-0540">Nuclease</keyword>
<dbReference type="Gene3D" id="3.60.10.10">
    <property type="entry name" value="Endonuclease/exonuclease/phosphatase"/>
    <property type="match status" value="1"/>
</dbReference>
<name>A0A858SWG1_9RHOB</name>
<dbReference type="GO" id="GO:0016020">
    <property type="term" value="C:membrane"/>
    <property type="evidence" value="ECO:0007669"/>
    <property type="project" value="GOC"/>
</dbReference>
<dbReference type="AlphaFoldDB" id="A0A858SWG1"/>
<dbReference type="RefSeq" id="WP_169641557.1">
    <property type="nucleotide sequence ID" value="NZ_CP048788.1"/>
</dbReference>
<evidence type="ECO:0000259" key="1">
    <source>
        <dbReference type="Pfam" id="PF03372"/>
    </source>
</evidence>
<evidence type="ECO:0000313" key="2">
    <source>
        <dbReference type="EMBL" id="QJF52338.1"/>
    </source>
</evidence>
<dbReference type="EMBL" id="CP048788">
    <property type="protein sequence ID" value="QJF52338.1"/>
    <property type="molecule type" value="Genomic_DNA"/>
</dbReference>
<proteinExistence type="predicted"/>
<sequence length="228" mass="25014">MRIASYNIRKAVGLDWRRDPHRIVDVIGEIEADIVVLQEADKRLGQRPGVLPLDRLRDEHGFILARHALSGQSHGWHGNAILYRARRFRPPGTERIPLPAREPRGAIAAHFDVNGFAVVGAHLALTTGIRKQQLHALCAHAGNSGIPTIIAGDFNHWGRHLPAGGHEVITPGLSFHASRRVAALDRFVLCGDVTALTFGVHTSLKARRASDHLPVVLDFDIPGDRSKC</sequence>
<dbReference type="Pfam" id="PF03372">
    <property type="entry name" value="Exo_endo_phos"/>
    <property type="match status" value="1"/>
</dbReference>
<dbReference type="InterPro" id="IPR051916">
    <property type="entry name" value="GPI-anchor_lipid_remodeler"/>
</dbReference>
<dbReference type="InterPro" id="IPR036691">
    <property type="entry name" value="Endo/exonu/phosph_ase_sf"/>
</dbReference>
<dbReference type="GO" id="GO:0004519">
    <property type="term" value="F:endonuclease activity"/>
    <property type="evidence" value="ECO:0007669"/>
    <property type="project" value="UniProtKB-KW"/>
</dbReference>
<keyword evidence="2" id="KW-0255">Endonuclease</keyword>
<dbReference type="GO" id="GO:0006506">
    <property type="term" value="P:GPI anchor biosynthetic process"/>
    <property type="evidence" value="ECO:0007669"/>
    <property type="project" value="TreeGrafter"/>
</dbReference>
<feature type="domain" description="Endonuclease/exonuclease/phosphatase" evidence="1">
    <location>
        <begin position="4"/>
        <end position="212"/>
    </location>
</feature>
<protein>
    <submittedName>
        <fullName evidence="2">Endonuclease</fullName>
    </submittedName>
</protein>
<keyword evidence="3" id="KW-1185">Reference proteome</keyword>
<reference evidence="2 3" key="1">
    <citation type="submission" date="2020-02" db="EMBL/GenBank/DDBJ databases">
        <title>Genome sequence of Roseobacter ponti.</title>
        <authorList>
            <person name="Hollensteiner J."/>
            <person name="Schneider D."/>
            <person name="Poehlein A."/>
            <person name="Daniel R."/>
        </authorList>
    </citation>
    <scope>NUCLEOTIDE SEQUENCE [LARGE SCALE GENOMIC DNA]</scope>
    <source>
        <strain evidence="2 3">DSM 106830</strain>
    </source>
</reference>
<evidence type="ECO:0000313" key="3">
    <source>
        <dbReference type="Proteomes" id="UP000503308"/>
    </source>
</evidence>
<dbReference type="InterPro" id="IPR005135">
    <property type="entry name" value="Endo/exonuclease/phosphatase"/>
</dbReference>
<dbReference type="Proteomes" id="UP000503308">
    <property type="component" value="Chromosome"/>
</dbReference>